<dbReference type="Proteomes" id="UP000821865">
    <property type="component" value="Chromosome 1"/>
</dbReference>
<name>A0ACB8DVA3_DERSI</name>
<evidence type="ECO:0000313" key="2">
    <source>
        <dbReference type="Proteomes" id="UP000821865"/>
    </source>
</evidence>
<sequence>MWPKWVSIVSGLDAIGIIMTQAQYYGDITIGTPPQRFRILFDTGSSDLWVPASNCTEGDHYCTLHHRYDASRSSTYALNGTRVRLGYGSGPVEGNIGVDVVAIGECLVRNQSFVQVQNSQDRAFAAAQFDGILGLAYPAYSVFGAVPVFDNMVAQGVVRRPLFSVYLNRGATGGDGGEVYFGGIDADHYSGELFYVPVSKKGYWQLSAGSLAIGDNHLCHGGCQVMVDTGCSTITGPSDDVRRLMKILGATPYTSDMNQVDCRNASDLPDFTINIGDKALVLKAQDYIVKVKRADKISCVVYIKGYDFGASRGPLWNLGDPFLGRYFTVFDRENDRLGFAEAR</sequence>
<comment type="caution">
    <text evidence="1">The sequence shown here is derived from an EMBL/GenBank/DDBJ whole genome shotgun (WGS) entry which is preliminary data.</text>
</comment>
<dbReference type="EMBL" id="CM023470">
    <property type="protein sequence ID" value="KAH7978286.1"/>
    <property type="molecule type" value="Genomic_DNA"/>
</dbReference>
<proteinExistence type="predicted"/>
<evidence type="ECO:0000313" key="1">
    <source>
        <dbReference type="EMBL" id="KAH7978286.1"/>
    </source>
</evidence>
<protein>
    <submittedName>
        <fullName evidence="1">Uncharacterized protein</fullName>
    </submittedName>
</protein>
<keyword evidence="2" id="KW-1185">Reference proteome</keyword>
<gene>
    <name evidence="1" type="ORF">HPB49_005111</name>
</gene>
<reference evidence="1" key="1">
    <citation type="submission" date="2020-05" db="EMBL/GenBank/DDBJ databases">
        <title>Large-scale comparative analyses of tick genomes elucidate their genetic diversity and vector capacities.</title>
        <authorList>
            <person name="Jia N."/>
            <person name="Wang J."/>
            <person name="Shi W."/>
            <person name="Du L."/>
            <person name="Sun Y."/>
            <person name="Zhan W."/>
            <person name="Jiang J."/>
            <person name="Wang Q."/>
            <person name="Zhang B."/>
            <person name="Ji P."/>
            <person name="Sakyi L.B."/>
            <person name="Cui X."/>
            <person name="Yuan T."/>
            <person name="Jiang B."/>
            <person name="Yang W."/>
            <person name="Lam T.T.-Y."/>
            <person name="Chang Q."/>
            <person name="Ding S."/>
            <person name="Wang X."/>
            <person name="Zhu J."/>
            <person name="Ruan X."/>
            <person name="Zhao L."/>
            <person name="Wei J."/>
            <person name="Que T."/>
            <person name="Du C."/>
            <person name="Cheng J."/>
            <person name="Dai P."/>
            <person name="Han X."/>
            <person name="Huang E."/>
            <person name="Gao Y."/>
            <person name="Liu J."/>
            <person name="Shao H."/>
            <person name="Ye R."/>
            <person name="Li L."/>
            <person name="Wei W."/>
            <person name="Wang X."/>
            <person name="Wang C."/>
            <person name="Yang T."/>
            <person name="Huo Q."/>
            <person name="Li W."/>
            <person name="Guo W."/>
            <person name="Chen H."/>
            <person name="Zhou L."/>
            <person name="Ni X."/>
            <person name="Tian J."/>
            <person name="Zhou Y."/>
            <person name="Sheng Y."/>
            <person name="Liu T."/>
            <person name="Pan Y."/>
            <person name="Xia L."/>
            <person name="Li J."/>
            <person name="Zhao F."/>
            <person name="Cao W."/>
        </authorList>
    </citation>
    <scope>NUCLEOTIDE SEQUENCE</scope>
    <source>
        <strain evidence="1">Dsil-2018</strain>
    </source>
</reference>
<accession>A0ACB8DVA3</accession>
<organism evidence="1 2">
    <name type="scientific">Dermacentor silvarum</name>
    <name type="common">Tick</name>
    <dbReference type="NCBI Taxonomy" id="543639"/>
    <lineage>
        <taxon>Eukaryota</taxon>
        <taxon>Metazoa</taxon>
        <taxon>Ecdysozoa</taxon>
        <taxon>Arthropoda</taxon>
        <taxon>Chelicerata</taxon>
        <taxon>Arachnida</taxon>
        <taxon>Acari</taxon>
        <taxon>Parasitiformes</taxon>
        <taxon>Ixodida</taxon>
        <taxon>Ixodoidea</taxon>
        <taxon>Ixodidae</taxon>
        <taxon>Rhipicephalinae</taxon>
        <taxon>Dermacentor</taxon>
    </lineage>
</organism>